<dbReference type="EMBL" id="CCNB01000019">
    <property type="protein sequence ID" value="CDX39873.1"/>
    <property type="molecule type" value="Genomic_DNA"/>
</dbReference>
<gene>
    <name evidence="1" type="ORF">MPLDJ20_260158</name>
</gene>
<dbReference type="Proteomes" id="UP000046373">
    <property type="component" value="Unassembled WGS sequence"/>
</dbReference>
<evidence type="ECO:0000313" key="2">
    <source>
        <dbReference type="Proteomes" id="UP000046373"/>
    </source>
</evidence>
<organism evidence="1 2">
    <name type="scientific">Mesorhizobium plurifarium</name>
    <dbReference type="NCBI Taxonomy" id="69974"/>
    <lineage>
        <taxon>Bacteria</taxon>
        <taxon>Pseudomonadati</taxon>
        <taxon>Pseudomonadota</taxon>
        <taxon>Alphaproteobacteria</taxon>
        <taxon>Hyphomicrobiales</taxon>
        <taxon>Phyllobacteriaceae</taxon>
        <taxon>Mesorhizobium</taxon>
    </lineage>
</organism>
<evidence type="ECO:0000313" key="1">
    <source>
        <dbReference type="EMBL" id="CDX39873.1"/>
    </source>
</evidence>
<proteinExistence type="predicted"/>
<accession>A0A090F7U9</accession>
<dbReference type="AlphaFoldDB" id="A0A090F7U9"/>
<sequence>MLYPGHVVMDDELAMLAGVHKTLCQERGIALDSVRGQRLAAHLFKMFLNGLTEQEELLHAARNRGPLVPPGQAFQQPLSTWS</sequence>
<protein>
    <submittedName>
        <fullName evidence="1">Uncharacterized protein</fullName>
    </submittedName>
</protein>
<name>A0A090F7U9_MESPL</name>
<reference evidence="1 2" key="1">
    <citation type="submission" date="2014-08" db="EMBL/GenBank/DDBJ databases">
        <authorList>
            <person name="Moulin Lionel"/>
        </authorList>
    </citation>
    <scope>NUCLEOTIDE SEQUENCE [LARGE SCALE GENOMIC DNA]</scope>
</reference>